<dbReference type="Pfam" id="PF14587">
    <property type="entry name" value="Glyco_hydr_30_2"/>
    <property type="match status" value="1"/>
</dbReference>
<keyword evidence="3" id="KW-1185">Reference proteome</keyword>
<dbReference type="PANTHER" id="PTHR42767">
    <property type="entry name" value="ENDO-BETA-1,6-GALACTANASE"/>
    <property type="match status" value="1"/>
</dbReference>
<dbReference type="InterPro" id="IPR039743">
    <property type="entry name" value="6GAL/EXGAL"/>
</dbReference>
<dbReference type="Gene3D" id="2.60.40.1180">
    <property type="entry name" value="Golgi alpha-mannosidase II"/>
    <property type="match status" value="1"/>
</dbReference>
<dbReference type="RefSeq" id="WP_164032536.1">
    <property type="nucleotide sequence ID" value="NZ_JAABOQ010000004.1"/>
</dbReference>
<dbReference type="Proteomes" id="UP000474296">
    <property type="component" value="Unassembled WGS sequence"/>
</dbReference>
<dbReference type="InterPro" id="IPR013780">
    <property type="entry name" value="Glyco_hydro_b"/>
</dbReference>
<dbReference type="PANTHER" id="PTHR42767:SF1">
    <property type="entry name" value="ENDO-BETA-1,6-GALACTANASE-LIKE DOMAIN-CONTAINING PROTEIN"/>
    <property type="match status" value="1"/>
</dbReference>
<gene>
    <name evidence="2" type="ORF">GWK10_11635</name>
</gene>
<dbReference type="GO" id="GO:0004553">
    <property type="term" value="F:hydrolase activity, hydrolyzing O-glycosyl compounds"/>
    <property type="evidence" value="ECO:0007669"/>
    <property type="project" value="InterPro"/>
</dbReference>
<dbReference type="Gene3D" id="3.20.20.80">
    <property type="entry name" value="Glycosidases"/>
    <property type="match status" value="1"/>
</dbReference>
<organism evidence="2 3">
    <name type="scientific">Spongiivirga citrea</name>
    <dbReference type="NCBI Taxonomy" id="1481457"/>
    <lineage>
        <taxon>Bacteria</taxon>
        <taxon>Pseudomonadati</taxon>
        <taxon>Bacteroidota</taxon>
        <taxon>Flavobacteriia</taxon>
        <taxon>Flavobacteriales</taxon>
        <taxon>Flavobacteriaceae</taxon>
        <taxon>Spongiivirga</taxon>
    </lineage>
</organism>
<comment type="caution">
    <text evidence="2">The sequence shown here is derived from an EMBL/GenBank/DDBJ whole genome shotgun (WGS) entry which is preliminary data.</text>
</comment>
<dbReference type="SUPFAM" id="SSF51445">
    <property type="entry name" value="(Trans)glycosidases"/>
    <property type="match status" value="1"/>
</dbReference>
<evidence type="ECO:0000259" key="1">
    <source>
        <dbReference type="Pfam" id="PF14587"/>
    </source>
</evidence>
<dbReference type="InterPro" id="IPR017853">
    <property type="entry name" value="GH"/>
</dbReference>
<feature type="domain" description="Endo-beta-1,6-galactanase-like" evidence="1">
    <location>
        <begin position="42"/>
        <end position="401"/>
    </location>
</feature>
<dbReference type="InterPro" id="IPR039514">
    <property type="entry name" value="6GAL-like"/>
</dbReference>
<accession>A0A6M0CQS2</accession>
<name>A0A6M0CQS2_9FLAO</name>
<reference evidence="2 3" key="1">
    <citation type="submission" date="2020-01" db="EMBL/GenBank/DDBJ databases">
        <title>Spongiivirga citrea KCTC 32990T.</title>
        <authorList>
            <person name="Wang G."/>
        </authorList>
    </citation>
    <scope>NUCLEOTIDE SEQUENCE [LARGE SCALE GENOMIC DNA]</scope>
    <source>
        <strain evidence="2 3">KCTC 32990</strain>
    </source>
</reference>
<dbReference type="AlphaFoldDB" id="A0A6M0CQS2"/>
<proteinExistence type="predicted"/>
<evidence type="ECO:0000313" key="2">
    <source>
        <dbReference type="EMBL" id="NER17867.1"/>
    </source>
</evidence>
<dbReference type="EMBL" id="JAABOQ010000004">
    <property type="protein sequence ID" value="NER17867.1"/>
    <property type="molecule type" value="Genomic_DNA"/>
</dbReference>
<evidence type="ECO:0000313" key="3">
    <source>
        <dbReference type="Proteomes" id="UP000474296"/>
    </source>
</evidence>
<sequence>MYNNKIVSIIFYLLLLLMTWSCEKDKFTDPNDPRFDPEASGITLNFENRFQTIDHFGASGGFQDQWVGKWPDVSKEPIAKLLFSSETDSQGNPEGIGLSLWRTIIGDGAADQANSGFTPNSWFRETECFLDDQGVYDFTKQAGEQWFLSKAREYGVSKFTAWATTPPYFMTKNGYTFRTSGVNGFNCPEENYDDYATFLADVVKNYENQGYNFETVCAFNETQYEWSFEIGQASQSGTQALNSEVAAVTKIMDAKFTEKGVNAKIMIPEAGQLTYLYEGNQNTTNQIDEFFNSSGSNYVGDLSNISNHIAGHSYFSNSTTNQSLTQRKSLRSKIESTGGGLDYWQTEYSLLGTAYQQGQGIPNLEEIDYALWLSRIIHTDLVFGNATGWSFWTALNQSTFGDHPFRFNLILYEPNSNGPSHTDGTFYDVKNLWALGNFSRFVRPGMVRFEVIDPDFTDDNASVENFMISGYTNSTSKEVVLVVINNLEESRKIDFEGYGEVFEIEGNFFDIYTTSQSSNLKKSTATYDNINIPAKSIVTLTGKLK</sequence>
<protein>
    <recommendedName>
        <fullName evidence="1">Endo-beta-1,6-galactanase-like domain-containing protein</fullName>
    </recommendedName>
</protein>